<dbReference type="EMBL" id="JAQFWQ010000064">
    <property type="protein sequence ID" value="MDA2813005.1"/>
    <property type="molecule type" value="Genomic_DNA"/>
</dbReference>
<evidence type="ECO:0000256" key="1">
    <source>
        <dbReference type="SAM" id="MobiDB-lite"/>
    </source>
</evidence>
<sequence>MSGGEAVVGAPLAFTRAVLCEQGAEPVEDTPDRAVLRLPGGGPECELTAAAADRTRVRWDPAADGGAGEKIAALAAGAEQRRRRPVSAAAVPANRRRGGDVRTMLAPPAVGATSGFSGTARLAPGERITEHYHPFSEEFVHVVAGRVDVEMEEERVRVDAGEGLLIPREVRHRMVNDGDEEAAVVFFLSPLAPRPDLGHVDTEGPEGAAEPDGGRG</sequence>
<evidence type="ECO:0000313" key="3">
    <source>
        <dbReference type="EMBL" id="MDA2813005.1"/>
    </source>
</evidence>
<dbReference type="Proteomes" id="UP001527866">
    <property type="component" value="Unassembled WGS sequence"/>
</dbReference>
<dbReference type="RefSeq" id="WP_270687780.1">
    <property type="nucleotide sequence ID" value="NZ_JAQFWQ010000064.1"/>
</dbReference>
<feature type="domain" description="Cupin type-2" evidence="2">
    <location>
        <begin position="120"/>
        <end position="186"/>
    </location>
</feature>
<dbReference type="PANTHER" id="PTHR36114">
    <property type="entry name" value="16.7 KDA PROTEIN IN WHIE LOCUS"/>
    <property type="match status" value="1"/>
</dbReference>
<protein>
    <submittedName>
        <fullName evidence="3">Cupin domain-containing protein</fullName>
    </submittedName>
</protein>
<accession>A0ABT4U9B7</accession>
<comment type="caution">
    <text evidence="3">The sequence shown here is derived from an EMBL/GenBank/DDBJ whole genome shotgun (WGS) entry which is preliminary data.</text>
</comment>
<name>A0ABT4U9B7_9ACTN</name>
<feature type="compositionally biased region" description="Low complexity" evidence="1">
    <location>
        <begin position="205"/>
        <end position="216"/>
    </location>
</feature>
<dbReference type="InterPro" id="IPR013096">
    <property type="entry name" value="Cupin_2"/>
</dbReference>
<dbReference type="CDD" id="cd06991">
    <property type="entry name" value="cupin_TcmJ-like"/>
    <property type="match status" value="1"/>
</dbReference>
<gene>
    <name evidence="3" type="ORF">O4J56_20335</name>
</gene>
<evidence type="ECO:0000313" key="4">
    <source>
        <dbReference type="Proteomes" id="UP001527866"/>
    </source>
</evidence>
<organism evidence="3 4">
    <name type="scientific">Nocardiopsis endophytica</name>
    <dbReference type="NCBI Taxonomy" id="3018445"/>
    <lineage>
        <taxon>Bacteria</taxon>
        <taxon>Bacillati</taxon>
        <taxon>Actinomycetota</taxon>
        <taxon>Actinomycetes</taxon>
        <taxon>Streptosporangiales</taxon>
        <taxon>Nocardiopsidaceae</taxon>
        <taxon>Nocardiopsis</taxon>
    </lineage>
</organism>
<dbReference type="InterPro" id="IPR052044">
    <property type="entry name" value="PKS_Associated_Protein"/>
</dbReference>
<dbReference type="PANTHER" id="PTHR36114:SF1">
    <property type="entry name" value="16.7 KDA PROTEIN IN WHIE LOCUS"/>
    <property type="match status" value="1"/>
</dbReference>
<keyword evidence="4" id="KW-1185">Reference proteome</keyword>
<dbReference type="SUPFAM" id="SSF51182">
    <property type="entry name" value="RmlC-like cupins"/>
    <property type="match status" value="1"/>
</dbReference>
<feature type="region of interest" description="Disordered" evidence="1">
    <location>
        <begin position="192"/>
        <end position="216"/>
    </location>
</feature>
<reference evidence="3 4" key="1">
    <citation type="submission" date="2023-01" db="EMBL/GenBank/DDBJ databases">
        <title>Draft genome sequence of Nocardiopsis sp. RSe5-2 isolated from halophytes.</title>
        <authorList>
            <person name="Duangmal K."/>
            <person name="Chantavorakit T."/>
        </authorList>
    </citation>
    <scope>NUCLEOTIDE SEQUENCE [LARGE SCALE GENOMIC DNA]</scope>
    <source>
        <strain evidence="3 4">RSe5-2</strain>
    </source>
</reference>
<dbReference type="Gene3D" id="2.60.120.10">
    <property type="entry name" value="Jelly Rolls"/>
    <property type="match status" value="1"/>
</dbReference>
<dbReference type="Pfam" id="PF07883">
    <property type="entry name" value="Cupin_2"/>
    <property type="match status" value="1"/>
</dbReference>
<dbReference type="InterPro" id="IPR014710">
    <property type="entry name" value="RmlC-like_jellyroll"/>
</dbReference>
<evidence type="ECO:0000259" key="2">
    <source>
        <dbReference type="Pfam" id="PF07883"/>
    </source>
</evidence>
<dbReference type="InterPro" id="IPR011051">
    <property type="entry name" value="RmlC_Cupin_sf"/>
</dbReference>
<proteinExistence type="predicted"/>